<dbReference type="PANTHER" id="PTHR31793">
    <property type="entry name" value="4-HYDROXYBENZOYL-COA THIOESTERASE FAMILY MEMBER"/>
    <property type="match status" value="1"/>
</dbReference>
<evidence type="ECO:0000313" key="2">
    <source>
        <dbReference type="Proteomes" id="UP000655420"/>
    </source>
</evidence>
<keyword evidence="2" id="KW-1185">Reference proteome</keyword>
<dbReference type="CDD" id="cd00586">
    <property type="entry name" value="4HBT"/>
    <property type="match status" value="1"/>
</dbReference>
<sequence>MAEPLRLYETRVKPEWIDEFEHVNVAHYITICDQGTWAFWNLINDGRTMEARDGHEYVVLETHVHYISELPLGAPIHVTTQLLAHDDKRIVLFHRVWRDDPSGAVLSATNEVKMIAFDLGARRIERFAPDVKARLDALALEQAGIPMPEQAGEGIALTRR</sequence>
<reference evidence="1" key="1">
    <citation type="submission" date="2020-12" db="EMBL/GenBank/DDBJ databases">
        <title>Bacterial taxonomy.</title>
        <authorList>
            <person name="Pan X."/>
        </authorList>
    </citation>
    <scope>NUCLEOTIDE SEQUENCE</scope>
    <source>
        <strain evidence="1">M0105</strain>
    </source>
</reference>
<dbReference type="EMBL" id="JAEHHL010000007">
    <property type="protein sequence ID" value="MBK0399888.1"/>
    <property type="molecule type" value="Genomic_DNA"/>
</dbReference>
<comment type="caution">
    <text evidence="1">The sequence shown here is derived from an EMBL/GenBank/DDBJ whole genome shotgun (WGS) entry which is preliminary data.</text>
</comment>
<gene>
    <name evidence="1" type="ORF">H0I76_11860</name>
</gene>
<dbReference type="InterPro" id="IPR029069">
    <property type="entry name" value="HotDog_dom_sf"/>
</dbReference>
<protein>
    <submittedName>
        <fullName evidence="1">Thioesterase family protein</fullName>
    </submittedName>
</protein>
<organism evidence="1 2">
    <name type="scientific">Thermohalobaculum xanthum</name>
    <dbReference type="NCBI Taxonomy" id="2753746"/>
    <lineage>
        <taxon>Bacteria</taxon>
        <taxon>Pseudomonadati</taxon>
        <taxon>Pseudomonadota</taxon>
        <taxon>Alphaproteobacteria</taxon>
        <taxon>Rhodobacterales</taxon>
        <taxon>Paracoccaceae</taxon>
        <taxon>Thermohalobaculum</taxon>
    </lineage>
</organism>
<dbReference type="GO" id="GO:0047617">
    <property type="term" value="F:fatty acyl-CoA hydrolase activity"/>
    <property type="evidence" value="ECO:0007669"/>
    <property type="project" value="TreeGrafter"/>
</dbReference>
<evidence type="ECO:0000313" key="1">
    <source>
        <dbReference type="EMBL" id="MBK0399888.1"/>
    </source>
</evidence>
<proteinExistence type="predicted"/>
<dbReference type="AlphaFoldDB" id="A0A8J7M8X2"/>
<dbReference type="InterPro" id="IPR050563">
    <property type="entry name" value="4-hydroxybenzoyl-CoA_TE"/>
</dbReference>
<dbReference type="RefSeq" id="WP_200610101.1">
    <property type="nucleotide sequence ID" value="NZ_JAEHHL010000007.1"/>
</dbReference>
<dbReference type="Pfam" id="PF13279">
    <property type="entry name" value="4HBT_2"/>
    <property type="match status" value="1"/>
</dbReference>
<dbReference type="Proteomes" id="UP000655420">
    <property type="component" value="Unassembled WGS sequence"/>
</dbReference>
<dbReference type="Gene3D" id="3.10.129.10">
    <property type="entry name" value="Hotdog Thioesterase"/>
    <property type="match status" value="1"/>
</dbReference>
<dbReference type="PANTHER" id="PTHR31793:SF2">
    <property type="entry name" value="BLR1345 PROTEIN"/>
    <property type="match status" value="1"/>
</dbReference>
<accession>A0A8J7M8X2</accession>
<dbReference type="SUPFAM" id="SSF54637">
    <property type="entry name" value="Thioesterase/thiol ester dehydrase-isomerase"/>
    <property type="match status" value="1"/>
</dbReference>
<name>A0A8J7M8X2_9RHOB</name>